<reference evidence="6 7" key="1">
    <citation type="submission" date="2024-04" db="EMBL/GenBank/DDBJ databases">
        <title>Phyllosticta paracitricarpa is synonymous to the EU quarantine fungus P. citricarpa based on phylogenomic analyses.</title>
        <authorList>
            <consortium name="Lawrence Berkeley National Laboratory"/>
            <person name="Van Ingen-Buijs V.A."/>
            <person name="Van Westerhoven A.C."/>
            <person name="Haridas S."/>
            <person name="Skiadas P."/>
            <person name="Martin F."/>
            <person name="Groenewald J.Z."/>
            <person name="Crous P.W."/>
            <person name="Seidl M.F."/>
        </authorList>
    </citation>
    <scope>NUCLEOTIDE SEQUENCE [LARGE SCALE GENOMIC DNA]</scope>
    <source>
        <strain evidence="6 7">CBS 123374</strain>
    </source>
</reference>
<comment type="caution">
    <text evidence="6">The sequence shown here is derived from an EMBL/GenBank/DDBJ whole genome shotgun (WGS) entry which is preliminary data.</text>
</comment>
<gene>
    <name evidence="6" type="ORF">HDK90DRAFT_449179</name>
</gene>
<evidence type="ECO:0000313" key="6">
    <source>
        <dbReference type="EMBL" id="KAK8240017.1"/>
    </source>
</evidence>
<dbReference type="Proteomes" id="UP001492380">
    <property type="component" value="Unassembled WGS sequence"/>
</dbReference>
<dbReference type="SUPFAM" id="SSF75005">
    <property type="entry name" value="Arabinanase/levansucrase/invertase"/>
    <property type="match status" value="1"/>
</dbReference>
<evidence type="ECO:0000256" key="1">
    <source>
        <dbReference type="ARBA" id="ARBA00009902"/>
    </source>
</evidence>
<dbReference type="InterPro" id="IPR013148">
    <property type="entry name" value="Glyco_hydro_32_N"/>
</dbReference>
<comment type="similarity">
    <text evidence="1">Belongs to the glycosyl hydrolase 32 family.</text>
</comment>
<evidence type="ECO:0000256" key="4">
    <source>
        <dbReference type="ARBA" id="ARBA00023295"/>
    </source>
</evidence>
<protein>
    <recommendedName>
        <fullName evidence="2">beta-fructofuranosidase</fullName>
        <ecNumber evidence="2">3.2.1.26</ecNumber>
    </recommendedName>
</protein>
<dbReference type="PANTHER" id="PTHR43101:SF1">
    <property type="entry name" value="BETA-FRUCTOSIDASE"/>
    <property type="match status" value="1"/>
</dbReference>
<feature type="domain" description="Glycosyl hydrolase family 32 N-terminal" evidence="5">
    <location>
        <begin position="30"/>
        <end position="328"/>
    </location>
</feature>
<dbReference type="GO" id="GO:0016787">
    <property type="term" value="F:hydrolase activity"/>
    <property type="evidence" value="ECO:0007669"/>
    <property type="project" value="UniProtKB-KW"/>
</dbReference>
<keyword evidence="4" id="KW-0326">Glycosidase</keyword>
<dbReference type="CDD" id="cd08995">
    <property type="entry name" value="GH32_EcAec43-like"/>
    <property type="match status" value="1"/>
</dbReference>
<dbReference type="InterPro" id="IPR051214">
    <property type="entry name" value="GH32_Enzymes"/>
</dbReference>
<organism evidence="6 7">
    <name type="scientific">Phyllosticta capitalensis</name>
    <dbReference type="NCBI Taxonomy" id="121624"/>
    <lineage>
        <taxon>Eukaryota</taxon>
        <taxon>Fungi</taxon>
        <taxon>Dikarya</taxon>
        <taxon>Ascomycota</taxon>
        <taxon>Pezizomycotina</taxon>
        <taxon>Dothideomycetes</taxon>
        <taxon>Dothideomycetes incertae sedis</taxon>
        <taxon>Botryosphaeriales</taxon>
        <taxon>Phyllostictaceae</taxon>
        <taxon>Phyllosticta</taxon>
    </lineage>
</organism>
<sequence length="527" mass="57601">MSGATDIPGLSSNGYSRASPAQASADAIPLLVDGTYHLFHLTTPPDTVHHPGRLRSSWSRLRSDDLRTWTRDAEPAITPGKNASGPDADGAWTGSAIIGPNNAMHIFYTGYNLSQSGRQVILHAVSSDKHGTHFTKSSSPITITSAPSHRAAFEAIDFRDPFVFFHAPTSLYWMLVATRLSTGPHWTRGCLALLTSPDLSSWALDPAPFYAPNDLLCPECPELFPLPNGKWYLVYSRFTAPDAGTVYRVGDSARGPFRIPRDGSNGRLDGRRWYAAKSCPKKGEPGKRVFWGWTGDWCERDGKWLWGGDLCLPREVSANADGTLRKEPVREALDALMLDQNHVDSASTLPARFALSAVGSTATRFLDVPRTSTHSAYLLSFTIVSQPTASSFGVLLRNDASLRGHRLSFRPLSLPAPAPAQQYYSITLQTDLAPLDDFWADQYSLYVPRGVDGPELVRHDAVALDGDAVVRLLVQGDVVQCFVGGRGITFRLVKQASDEHAVKELGFFVQDGDVVFDRLALRFAGMG</sequence>
<dbReference type="EMBL" id="JBBWRZ010000003">
    <property type="protein sequence ID" value="KAK8240017.1"/>
    <property type="molecule type" value="Genomic_DNA"/>
</dbReference>
<evidence type="ECO:0000256" key="3">
    <source>
        <dbReference type="ARBA" id="ARBA00022801"/>
    </source>
</evidence>
<dbReference type="InterPro" id="IPR001362">
    <property type="entry name" value="Glyco_hydro_32"/>
</dbReference>
<dbReference type="Gene3D" id="2.115.10.20">
    <property type="entry name" value="Glycosyl hydrolase domain, family 43"/>
    <property type="match status" value="1"/>
</dbReference>
<accession>A0ABR1YW72</accession>
<dbReference type="SMART" id="SM00640">
    <property type="entry name" value="Glyco_32"/>
    <property type="match status" value="1"/>
</dbReference>
<dbReference type="Pfam" id="PF00251">
    <property type="entry name" value="Glyco_hydro_32N"/>
    <property type="match status" value="1"/>
</dbReference>
<proteinExistence type="inferred from homology"/>
<dbReference type="EC" id="3.2.1.26" evidence="2"/>
<evidence type="ECO:0000259" key="5">
    <source>
        <dbReference type="Pfam" id="PF00251"/>
    </source>
</evidence>
<keyword evidence="7" id="KW-1185">Reference proteome</keyword>
<keyword evidence="3 6" id="KW-0378">Hydrolase</keyword>
<evidence type="ECO:0000256" key="2">
    <source>
        <dbReference type="ARBA" id="ARBA00012758"/>
    </source>
</evidence>
<name>A0ABR1YW72_9PEZI</name>
<dbReference type="InterPro" id="IPR023296">
    <property type="entry name" value="Glyco_hydro_beta-prop_sf"/>
</dbReference>
<evidence type="ECO:0000313" key="7">
    <source>
        <dbReference type="Proteomes" id="UP001492380"/>
    </source>
</evidence>
<dbReference type="PANTHER" id="PTHR43101">
    <property type="entry name" value="BETA-FRUCTOSIDASE"/>
    <property type="match status" value="1"/>
</dbReference>